<comment type="caution">
    <text evidence="1">The sequence shown here is derived from an EMBL/GenBank/DDBJ whole genome shotgun (WGS) entry which is preliminary data.</text>
</comment>
<dbReference type="EMBL" id="JAWQEG010001821">
    <property type="protein sequence ID" value="KAK3876440.1"/>
    <property type="molecule type" value="Genomic_DNA"/>
</dbReference>
<proteinExistence type="predicted"/>
<gene>
    <name evidence="1" type="ORF">Pcinc_018771</name>
</gene>
<dbReference type="AlphaFoldDB" id="A0AAE1FN08"/>
<protein>
    <submittedName>
        <fullName evidence="1">Uncharacterized protein</fullName>
    </submittedName>
</protein>
<organism evidence="1 2">
    <name type="scientific">Petrolisthes cinctipes</name>
    <name type="common">Flat porcelain crab</name>
    <dbReference type="NCBI Taxonomy" id="88211"/>
    <lineage>
        <taxon>Eukaryota</taxon>
        <taxon>Metazoa</taxon>
        <taxon>Ecdysozoa</taxon>
        <taxon>Arthropoda</taxon>
        <taxon>Crustacea</taxon>
        <taxon>Multicrustacea</taxon>
        <taxon>Malacostraca</taxon>
        <taxon>Eumalacostraca</taxon>
        <taxon>Eucarida</taxon>
        <taxon>Decapoda</taxon>
        <taxon>Pleocyemata</taxon>
        <taxon>Anomura</taxon>
        <taxon>Galatheoidea</taxon>
        <taxon>Porcellanidae</taxon>
        <taxon>Petrolisthes</taxon>
    </lineage>
</organism>
<name>A0AAE1FN08_PETCI</name>
<accession>A0AAE1FN08</accession>
<reference evidence="1" key="1">
    <citation type="submission" date="2023-10" db="EMBL/GenBank/DDBJ databases">
        <title>Genome assemblies of two species of porcelain crab, Petrolisthes cinctipes and Petrolisthes manimaculis (Anomura: Porcellanidae).</title>
        <authorList>
            <person name="Angst P."/>
        </authorList>
    </citation>
    <scope>NUCLEOTIDE SEQUENCE</scope>
    <source>
        <strain evidence="1">PB745_01</strain>
        <tissue evidence="1">Gill</tissue>
    </source>
</reference>
<evidence type="ECO:0000313" key="1">
    <source>
        <dbReference type="EMBL" id="KAK3876440.1"/>
    </source>
</evidence>
<keyword evidence="2" id="KW-1185">Reference proteome</keyword>
<evidence type="ECO:0000313" key="2">
    <source>
        <dbReference type="Proteomes" id="UP001286313"/>
    </source>
</evidence>
<dbReference type="Proteomes" id="UP001286313">
    <property type="component" value="Unassembled WGS sequence"/>
</dbReference>
<sequence>MCDEINMKLSDLNALADEEQISALKAEKVVHLARAGHSFLPCDRDFGVVEGKLRPIPVYNTPNYIDLIETANSVHPYQVVAVECQSFLDYEALQGSLTWTNMKDAGLLKPRVFLYSSDFKDGLVIQD</sequence>